<name>A0A2K3NFF8_TRIPR</name>
<dbReference type="EMBL" id="ASHM01020520">
    <property type="protein sequence ID" value="PNY01767.1"/>
    <property type="molecule type" value="Genomic_DNA"/>
</dbReference>
<dbReference type="AlphaFoldDB" id="A0A2K3NFF8"/>
<dbReference type="Proteomes" id="UP000236291">
    <property type="component" value="Unassembled WGS sequence"/>
</dbReference>
<proteinExistence type="predicted"/>
<evidence type="ECO:0000313" key="1">
    <source>
        <dbReference type="EMBL" id="PNY01767.1"/>
    </source>
</evidence>
<protein>
    <submittedName>
        <fullName evidence="1">Uncharacterized protein</fullName>
    </submittedName>
</protein>
<comment type="caution">
    <text evidence="1">The sequence shown here is derived from an EMBL/GenBank/DDBJ whole genome shotgun (WGS) entry which is preliminary data.</text>
</comment>
<sequence>MANSGMYVRKTRISEITGGKIDFQMKVRVINLWSTPDRSNPNEQGALHMIFLDKD</sequence>
<reference evidence="1 2" key="1">
    <citation type="journal article" date="2014" name="Am. J. Bot.">
        <title>Genome assembly and annotation for red clover (Trifolium pratense; Fabaceae).</title>
        <authorList>
            <person name="Istvanek J."/>
            <person name="Jaros M."/>
            <person name="Krenek A."/>
            <person name="Repkova J."/>
        </authorList>
    </citation>
    <scope>NUCLEOTIDE SEQUENCE [LARGE SCALE GENOMIC DNA]</scope>
    <source>
        <strain evidence="2">cv. Tatra</strain>
        <tissue evidence="1">Young leaves</tissue>
    </source>
</reference>
<accession>A0A2K3NFF8</accession>
<organism evidence="1 2">
    <name type="scientific">Trifolium pratense</name>
    <name type="common">Red clover</name>
    <dbReference type="NCBI Taxonomy" id="57577"/>
    <lineage>
        <taxon>Eukaryota</taxon>
        <taxon>Viridiplantae</taxon>
        <taxon>Streptophyta</taxon>
        <taxon>Embryophyta</taxon>
        <taxon>Tracheophyta</taxon>
        <taxon>Spermatophyta</taxon>
        <taxon>Magnoliopsida</taxon>
        <taxon>eudicotyledons</taxon>
        <taxon>Gunneridae</taxon>
        <taxon>Pentapetalae</taxon>
        <taxon>rosids</taxon>
        <taxon>fabids</taxon>
        <taxon>Fabales</taxon>
        <taxon>Fabaceae</taxon>
        <taxon>Papilionoideae</taxon>
        <taxon>50 kb inversion clade</taxon>
        <taxon>NPAAA clade</taxon>
        <taxon>Hologalegina</taxon>
        <taxon>IRL clade</taxon>
        <taxon>Trifolieae</taxon>
        <taxon>Trifolium</taxon>
    </lineage>
</organism>
<evidence type="ECO:0000313" key="2">
    <source>
        <dbReference type="Proteomes" id="UP000236291"/>
    </source>
</evidence>
<reference evidence="1 2" key="2">
    <citation type="journal article" date="2017" name="Front. Plant Sci.">
        <title>Gene Classification and Mining of Molecular Markers Useful in Red Clover (Trifolium pratense) Breeding.</title>
        <authorList>
            <person name="Istvanek J."/>
            <person name="Dluhosova J."/>
            <person name="Dluhos P."/>
            <person name="Patkova L."/>
            <person name="Nedelnik J."/>
            <person name="Repkova J."/>
        </authorList>
    </citation>
    <scope>NUCLEOTIDE SEQUENCE [LARGE SCALE GENOMIC DNA]</scope>
    <source>
        <strain evidence="2">cv. Tatra</strain>
        <tissue evidence="1">Young leaves</tissue>
    </source>
</reference>
<gene>
    <name evidence="1" type="ORF">L195_g025068</name>
</gene>
<feature type="non-terminal residue" evidence="1">
    <location>
        <position position="55"/>
    </location>
</feature>